<dbReference type="Gene3D" id="3.40.50.720">
    <property type="entry name" value="NAD(P)-binding Rossmann-like Domain"/>
    <property type="match status" value="1"/>
</dbReference>
<comment type="catalytic activity">
    <reaction evidence="4">
        <text>L-proline + NAD(+) = (S)-1-pyrroline-5-carboxylate + NADH + 2 H(+)</text>
        <dbReference type="Rhea" id="RHEA:14105"/>
        <dbReference type="ChEBI" id="CHEBI:15378"/>
        <dbReference type="ChEBI" id="CHEBI:17388"/>
        <dbReference type="ChEBI" id="CHEBI:57540"/>
        <dbReference type="ChEBI" id="CHEBI:57945"/>
        <dbReference type="ChEBI" id="CHEBI:60039"/>
        <dbReference type="EC" id="1.5.1.2"/>
    </reaction>
</comment>
<dbReference type="InterPro" id="IPR008927">
    <property type="entry name" value="6-PGluconate_DH-like_C_sf"/>
</dbReference>
<dbReference type="GO" id="GO:0005737">
    <property type="term" value="C:cytoplasm"/>
    <property type="evidence" value="ECO:0007669"/>
    <property type="project" value="UniProtKB-SubCell"/>
</dbReference>
<dbReference type="RefSeq" id="WP_013147344.1">
    <property type="nucleotide sequence ID" value="NC_014207.1"/>
</dbReference>
<comment type="pathway">
    <text evidence="4">Amino-acid biosynthesis; L-proline biosynthesis; L-proline from L-glutamate 5-semialdehyde: step 1/1.</text>
</comment>
<dbReference type="EC" id="1.5.1.2" evidence="4 5"/>
<reference evidence="9 10" key="2">
    <citation type="journal article" date="2011" name="J. Bacteriol.">
        <title>Genomes of three methylotrophs from a single niche uncover genetic and metabolic divergence of Methylophilaceae.</title>
        <authorList>
            <person name="Lapidus A."/>
            <person name="Clum A."/>
            <person name="Labutti K."/>
            <person name="Kaluzhnaya M.G."/>
            <person name="Lim S."/>
            <person name="Beck D.A."/>
            <person name="Glavina Del Rio T."/>
            <person name="Nolan M."/>
            <person name="Mavromatis K."/>
            <person name="Huntemann M."/>
            <person name="Lucas S."/>
            <person name="Lidstrom M.E."/>
            <person name="Ivanova N."/>
            <person name="Chistoserdova L."/>
        </authorList>
    </citation>
    <scope>NUCLEOTIDE SEQUENCE [LARGE SCALE GENOMIC DNA]</scope>
    <source>
        <strain evidence="9 10">301</strain>
    </source>
</reference>
<comment type="subcellular location">
    <subcellularLocation>
        <location evidence="4">Cytoplasm</location>
    </subcellularLocation>
</comment>
<dbReference type="Pfam" id="PF03807">
    <property type="entry name" value="F420_oxidored"/>
    <property type="match status" value="1"/>
</dbReference>
<keyword evidence="3 4" id="KW-0560">Oxidoreductase</keyword>
<evidence type="ECO:0000256" key="4">
    <source>
        <dbReference type="HAMAP-Rule" id="MF_01925"/>
    </source>
</evidence>
<evidence type="ECO:0000256" key="5">
    <source>
        <dbReference type="NCBIfam" id="TIGR00112"/>
    </source>
</evidence>
<evidence type="ECO:0000313" key="10">
    <source>
        <dbReference type="Proteomes" id="UP000000383"/>
    </source>
</evidence>
<dbReference type="InterPro" id="IPR028939">
    <property type="entry name" value="P5C_Rdtase_cat_N"/>
</dbReference>
<evidence type="ECO:0000256" key="2">
    <source>
        <dbReference type="ARBA" id="ARBA00022857"/>
    </source>
</evidence>
<dbReference type="STRING" id="666681.M301_0644"/>
<evidence type="ECO:0000256" key="1">
    <source>
        <dbReference type="ARBA" id="ARBA00005525"/>
    </source>
</evidence>
<dbReference type="GO" id="GO:0004735">
    <property type="term" value="F:pyrroline-5-carboxylate reductase activity"/>
    <property type="evidence" value="ECO:0007669"/>
    <property type="project" value="UniProtKB-UniRule"/>
</dbReference>
<dbReference type="PIRSF" id="PIRSF000193">
    <property type="entry name" value="Pyrrol-5-carb_rd"/>
    <property type="match status" value="1"/>
</dbReference>
<dbReference type="HAMAP" id="MF_01925">
    <property type="entry name" value="P5C_reductase"/>
    <property type="match status" value="1"/>
</dbReference>
<reference evidence="10" key="1">
    <citation type="submission" date="2010-05" db="EMBL/GenBank/DDBJ databases">
        <title>Complete sequence of Methylotenera sp. 301.</title>
        <authorList>
            <person name="Lucas S."/>
            <person name="Copeland A."/>
            <person name="Lapidus A."/>
            <person name="Cheng J.-F."/>
            <person name="Bruce D."/>
            <person name="Goodwin L."/>
            <person name="Pitluck S."/>
            <person name="Clum A."/>
            <person name="Land M."/>
            <person name="Hauser L."/>
            <person name="Kyrpides N."/>
            <person name="Ivanova N."/>
            <person name="Chistoservova L."/>
            <person name="Kalyuzhnaya M."/>
            <person name="Woyke T."/>
        </authorList>
    </citation>
    <scope>NUCLEOTIDE SEQUENCE [LARGE SCALE GENOMIC DNA]</scope>
    <source>
        <strain evidence="10">301</strain>
    </source>
</reference>
<dbReference type="Gene3D" id="1.10.3730.10">
    <property type="entry name" value="ProC C-terminal domain-like"/>
    <property type="match status" value="1"/>
</dbReference>
<dbReference type="Pfam" id="PF14748">
    <property type="entry name" value="P5CR_dimer"/>
    <property type="match status" value="1"/>
</dbReference>
<dbReference type="UniPathway" id="UPA00098">
    <property type="reaction ID" value="UER00361"/>
</dbReference>
<accession>D7DNL1</accession>
<sequence length="268" mass="28376">MKIGFVGGGNMAKAIIGGLKNNGFDTTAITVLELDAQKRTELNATFNVRTSDNYDEIRNSDVIVLAVKPQQLREVCLQVTPILGAQLIISIAAGIRSADISRWLNHYQAIVRVMPNTPAQIQAGVSALYALASVTQQQREQATTILDAVGKTLWLDDESKMDAVTAISGSGPAYVFYLIEALQEAGIGLGLQSDEAQMLALQTFAGAGLLAAQSTTDIKTLRAQVTSKGGTTEQGILALENANIKSIMLLAAKAAADKSRTLGDDLAK</sequence>
<keyword evidence="2 4" id="KW-0521">NADP</keyword>
<dbReference type="EMBL" id="CP002056">
    <property type="protein sequence ID" value="ADI29028.1"/>
    <property type="molecule type" value="Genomic_DNA"/>
</dbReference>
<comment type="catalytic activity">
    <reaction evidence="4">
        <text>L-proline + NADP(+) = (S)-1-pyrroline-5-carboxylate + NADPH + 2 H(+)</text>
        <dbReference type="Rhea" id="RHEA:14109"/>
        <dbReference type="ChEBI" id="CHEBI:15378"/>
        <dbReference type="ChEBI" id="CHEBI:17388"/>
        <dbReference type="ChEBI" id="CHEBI:57783"/>
        <dbReference type="ChEBI" id="CHEBI:58349"/>
        <dbReference type="ChEBI" id="CHEBI:60039"/>
        <dbReference type="EC" id="1.5.1.2"/>
    </reaction>
</comment>
<keyword evidence="4" id="KW-0028">Amino-acid biosynthesis</keyword>
<dbReference type="InterPro" id="IPR029036">
    <property type="entry name" value="P5CR_dimer"/>
</dbReference>
<feature type="domain" description="Pyrroline-5-carboxylate reductase catalytic N-terminal" evidence="7">
    <location>
        <begin position="2"/>
        <end position="94"/>
    </location>
</feature>
<dbReference type="GO" id="GO:0055129">
    <property type="term" value="P:L-proline biosynthetic process"/>
    <property type="evidence" value="ECO:0007669"/>
    <property type="project" value="UniProtKB-UniRule"/>
</dbReference>
<dbReference type="HOGENOM" id="CLU_042344_0_1_4"/>
<keyword evidence="10" id="KW-1185">Reference proteome</keyword>
<dbReference type="SUPFAM" id="SSF51735">
    <property type="entry name" value="NAD(P)-binding Rossmann-fold domains"/>
    <property type="match status" value="1"/>
</dbReference>
<dbReference type="SUPFAM" id="SSF48179">
    <property type="entry name" value="6-phosphogluconate dehydrogenase C-terminal domain-like"/>
    <property type="match status" value="1"/>
</dbReference>
<dbReference type="PANTHER" id="PTHR11645:SF0">
    <property type="entry name" value="PYRROLINE-5-CARBOXYLATE REDUCTASE 3"/>
    <property type="match status" value="1"/>
</dbReference>
<dbReference type="OrthoDB" id="9805754at2"/>
<proteinExistence type="inferred from homology"/>
<feature type="binding site" evidence="6">
    <location>
        <begin position="66"/>
        <end position="69"/>
    </location>
    <ligand>
        <name>NADP(+)</name>
        <dbReference type="ChEBI" id="CHEBI:58349"/>
    </ligand>
</feature>
<gene>
    <name evidence="4" type="primary">proC</name>
    <name evidence="9" type="ordered locus">M301_0644</name>
</gene>
<organism evidence="9 10">
    <name type="scientific">Methylotenera versatilis (strain 301)</name>
    <dbReference type="NCBI Taxonomy" id="666681"/>
    <lineage>
        <taxon>Bacteria</taxon>
        <taxon>Pseudomonadati</taxon>
        <taxon>Pseudomonadota</taxon>
        <taxon>Betaproteobacteria</taxon>
        <taxon>Nitrosomonadales</taxon>
        <taxon>Methylophilaceae</taxon>
        <taxon>Methylotenera</taxon>
    </lineage>
</organism>
<protein>
    <recommendedName>
        <fullName evidence="4 5">Pyrroline-5-carboxylate reductase</fullName>
        <shortName evidence="4">P5C reductase</shortName>
        <shortName evidence="4">P5CR</shortName>
        <ecNumber evidence="4 5">1.5.1.2</ecNumber>
    </recommendedName>
    <alternativeName>
        <fullName evidence="4">PCA reductase</fullName>
    </alternativeName>
</protein>
<comment type="similarity">
    <text evidence="1 4">Belongs to the pyrroline-5-carboxylate reductase family.</text>
</comment>
<keyword evidence="4" id="KW-0963">Cytoplasm</keyword>
<dbReference type="FunFam" id="1.10.3730.10:FF:000001">
    <property type="entry name" value="Pyrroline-5-carboxylate reductase"/>
    <property type="match status" value="1"/>
</dbReference>
<dbReference type="PANTHER" id="PTHR11645">
    <property type="entry name" value="PYRROLINE-5-CARBOXYLATE REDUCTASE"/>
    <property type="match status" value="1"/>
</dbReference>
<feature type="domain" description="Pyrroline-5-carboxylate reductase dimerisation" evidence="8">
    <location>
        <begin position="158"/>
        <end position="262"/>
    </location>
</feature>
<dbReference type="KEGG" id="meh:M301_0644"/>
<dbReference type="InterPro" id="IPR000304">
    <property type="entry name" value="Pyrroline-COOH_reductase"/>
</dbReference>
<evidence type="ECO:0000256" key="3">
    <source>
        <dbReference type="ARBA" id="ARBA00023002"/>
    </source>
</evidence>
<keyword evidence="4" id="KW-0641">Proline biosynthesis</keyword>
<dbReference type="AlphaFoldDB" id="D7DNL1"/>
<evidence type="ECO:0000259" key="7">
    <source>
        <dbReference type="Pfam" id="PF03807"/>
    </source>
</evidence>
<feature type="binding site" evidence="6">
    <location>
        <position position="53"/>
    </location>
    <ligand>
        <name>NADPH</name>
        <dbReference type="ChEBI" id="CHEBI:57783"/>
    </ligand>
</feature>
<dbReference type="NCBIfam" id="TIGR00112">
    <property type="entry name" value="proC"/>
    <property type="match status" value="1"/>
</dbReference>
<dbReference type="Proteomes" id="UP000000383">
    <property type="component" value="Chromosome"/>
</dbReference>
<dbReference type="InterPro" id="IPR036291">
    <property type="entry name" value="NAD(P)-bd_dom_sf"/>
</dbReference>
<name>D7DNL1_METV0</name>
<dbReference type="eggNOG" id="COG0345">
    <property type="taxonomic scope" value="Bacteria"/>
</dbReference>
<comment type="function">
    <text evidence="4">Catalyzes the reduction of 1-pyrroline-5-carboxylate (PCA) to L-proline.</text>
</comment>
<evidence type="ECO:0000256" key="6">
    <source>
        <dbReference type="PIRSR" id="PIRSR000193-1"/>
    </source>
</evidence>
<evidence type="ECO:0000259" key="8">
    <source>
        <dbReference type="Pfam" id="PF14748"/>
    </source>
</evidence>
<evidence type="ECO:0000313" key="9">
    <source>
        <dbReference type="EMBL" id="ADI29028.1"/>
    </source>
</evidence>